<dbReference type="HOGENOM" id="CLU_1911641_0_0_1"/>
<dbReference type="Proteomes" id="UP000005426">
    <property type="component" value="Unassembled WGS sequence"/>
</dbReference>
<name>G9NWV3_HYPAI</name>
<sequence>MTLSNRLMIKIPQKIDLESSSLPAFFAHLETVIHPDNTPRANQPTKTTDQRTPCSPLLEEDIHSRLPGSSFGRTMQEEKKGPCSCRQTVYPIDNCDGNITCLPAASCHASGRPMLAAFGPMLEVKPRFILAME</sequence>
<feature type="region of interest" description="Disordered" evidence="1">
    <location>
        <begin position="35"/>
        <end position="54"/>
    </location>
</feature>
<evidence type="ECO:0000256" key="1">
    <source>
        <dbReference type="SAM" id="MobiDB-lite"/>
    </source>
</evidence>
<feature type="compositionally biased region" description="Polar residues" evidence="1">
    <location>
        <begin position="39"/>
        <end position="53"/>
    </location>
</feature>
<feature type="non-terminal residue" evidence="2">
    <location>
        <position position="133"/>
    </location>
</feature>
<evidence type="ECO:0000313" key="3">
    <source>
        <dbReference type="Proteomes" id="UP000005426"/>
    </source>
</evidence>
<proteinExistence type="predicted"/>
<keyword evidence="3" id="KW-1185">Reference proteome</keyword>
<dbReference type="AlphaFoldDB" id="G9NWV3"/>
<organism evidence="2 3">
    <name type="scientific">Hypocrea atroviridis (strain ATCC 20476 / IMI 206040)</name>
    <name type="common">Trichoderma atroviride</name>
    <dbReference type="NCBI Taxonomy" id="452589"/>
    <lineage>
        <taxon>Eukaryota</taxon>
        <taxon>Fungi</taxon>
        <taxon>Dikarya</taxon>
        <taxon>Ascomycota</taxon>
        <taxon>Pezizomycotina</taxon>
        <taxon>Sordariomycetes</taxon>
        <taxon>Hypocreomycetidae</taxon>
        <taxon>Hypocreales</taxon>
        <taxon>Hypocreaceae</taxon>
        <taxon>Trichoderma</taxon>
    </lineage>
</organism>
<reference evidence="2 3" key="1">
    <citation type="journal article" date="2011" name="Genome Biol.">
        <title>Comparative genome sequence analysis underscores mycoparasitism as the ancestral life style of Trichoderma.</title>
        <authorList>
            <person name="Kubicek C.P."/>
            <person name="Herrera-Estrella A."/>
            <person name="Seidl-Seiboth V."/>
            <person name="Martinez D.A."/>
            <person name="Druzhinina I.S."/>
            <person name="Thon M."/>
            <person name="Zeilinger S."/>
            <person name="Casas-Flores S."/>
            <person name="Horwitz B.A."/>
            <person name="Mukherjee P.K."/>
            <person name="Mukherjee M."/>
            <person name="Kredics L."/>
            <person name="Alcaraz L.D."/>
            <person name="Aerts A."/>
            <person name="Antal Z."/>
            <person name="Atanasova L."/>
            <person name="Cervantes-Badillo M.G."/>
            <person name="Challacombe J."/>
            <person name="Chertkov O."/>
            <person name="McCluskey K."/>
            <person name="Coulpier F."/>
            <person name="Deshpande N."/>
            <person name="von Doehren H."/>
            <person name="Ebbole D.J."/>
            <person name="Esquivel-Naranjo E.U."/>
            <person name="Fekete E."/>
            <person name="Flipphi M."/>
            <person name="Glaser F."/>
            <person name="Gomez-Rodriguez E.Y."/>
            <person name="Gruber S."/>
            <person name="Han C."/>
            <person name="Henrissat B."/>
            <person name="Hermosa R."/>
            <person name="Hernandez-Onate M."/>
            <person name="Karaffa L."/>
            <person name="Kosti I."/>
            <person name="Le Crom S."/>
            <person name="Lindquist E."/>
            <person name="Lucas S."/>
            <person name="Luebeck M."/>
            <person name="Luebeck P.S."/>
            <person name="Margeot A."/>
            <person name="Metz B."/>
            <person name="Misra M."/>
            <person name="Nevalainen H."/>
            <person name="Omann M."/>
            <person name="Packer N."/>
            <person name="Perrone G."/>
            <person name="Uresti-Rivera E.E."/>
            <person name="Salamov A."/>
            <person name="Schmoll M."/>
            <person name="Seiboth B."/>
            <person name="Shapiro H."/>
            <person name="Sukno S."/>
            <person name="Tamayo-Ramos J.A."/>
            <person name="Tisch D."/>
            <person name="Wiest A."/>
            <person name="Wilkinson H.H."/>
            <person name="Zhang M."/>
            <person name="Coutinho P.M."/>
            <person name="Kenerley C.M."/>
            <person name="Monte E."/>
            <person name="Baker S.E."/>
            <person name="Grigoriev I.V."/>
        </authorList>
    </citation>
    <scope>NUCLEOTIDE SEQUENCE [LARGE SCALE GENOMIC DNA]</scope>
    <source>
        <strain evidence="3">ATCC 20476 / IMI 206040</strain>
    </source>
</reference>
<evidence type="ECO:0000313" key="2">
    <source>
        <dbReference type="EMBL" id="EHK45440.1"/>
    </source>
</evidence>
<comment type="caution">
    <text evidence="2">The sequence shown here is derived from an EMBL/GenBank/DDBJ whole genome shotgun (WGS) entry which is preliminary data.</text>
</comment>
<dbReference type="EMBL" id="ABDG02000024">
    <property type="protein sequence ID" value="EHK45440.1"/>
    <property type="molecule type" value="Genomic_DNA"/>
</dbReference>
<gene>
    <name evidence="2" type="ORF">TRIATDRAFT_300070</name>
</gene>
<accession>G9NWV3</accession>
<protein>
    <submittedName>
        <fullName evidence="2">Uncharacterized protein</fullName>
    </submittedName>
</protein>